<comment type="caution">
    <text evidence="3">The sequence shown here is derived from an EMBL/GenBank/DDBJ whole genome shotgun (WGS) entry which is preliminary data.</text>
</comment>
<protein>
    <submittedName>
        <fullName evidence="3">Uncharacterized protein</fullName>
    </submittedName>
</protein>
<feature type="transmembrane region" description="Helical" evidence="1">
    <location>
        <begin position="52"/>
        <end position="71"/>
    </location>
</feature>
<accession>A0A2N0BNK1</accession>
<keyword evidence="4" id="KW-1185">Reference proteome</keyword>
<reference evidence="2" key="3">
    <citation type="submission" date="2023-10" db="EMBL/GenBank/DDBJ databases">
        <authorList>
            <person name="Picardeau M."/>
            <person name="Thibeaux R."/>
        </authorList>
    </citation>
    <scope>NUCLEOTIDE SEQUENCE</scope>
    <source>
        <strain evidence="2">ATI7-C-A5</strain>
    </source>
</reference>
<dbReference type="EMBL" id="NPEF01000007">
    <property type="protein sequence ID" value="PJZ94689.1"/>
    <property type="molecule type" value="Genomic_DNA"/>
</dbReference>
<name>A0A2N0BNK1_9LEPT</name>
<keyword evidence="1" id="KW-1133">Transmembrane helix</keyword>
<gene>
    <name evidence="2" type="ORF">CH379_010995</name>
    <name evidence="3" type="ORF">CH379_01385</name>
</gene>
<keyword evidence="1" id="KW-0812">Transmembrane</keyword>
<reference evidence="3" key="1">
    <citation type="submission" date="2017-07" db="EMBL/GenBank/DDBJ databases">
        <title>Leptospira spp. isolated from tropical soils.</title>
        <authorList>
            <person name="Thibeaux R."/>
            <person name="Iraola G."/>
            <person name="Ferres I."/>
            <person name="Bierque E."/>
            <person name="Girault D."/>
            <person name="Soupe-Gilbert M.-E."/>
            <person name="Picardeau M."/>
            <person name="Goarant C."/>
        </authorList>
    </citation>
    <scope>NUCLEOTIDE SEQUENCE [LARGE SCALE GENOMIC DNA]</scope>
    <source>
        <strain evidence="3">ATI7-C-A5</strain>
    </source>
</reference>
<keyword evidence="1" id="KW-0472">Membrane</keyword>
<dbReference type="RefSeq" id="WP_100746078.1">
    <property type="nucleotide sequence ID" value="NZ_NPEF02000012.1"/>
</dbReference>
<proteinExistence type="predicted"/>
<sequence length="76" mass="8749">MRFAVWVFFATTVYVGIYCSLTVSNLWILFSAFSISHLGLFRAYREFLNPKVYPICAVLHLILIGVLNVYFRQPAA</sequence>
<evidence type="ECO:0000313" key="4">
    <source>
        <dbReference type="Proteomes" id="UP000232122"/>
    </source>
</evidence>
<organism evidence="3">
    <name type="scientific">Leptospira ellisii</name>
    <dbReference type="NCBI Taxonomy" id="2023197"/>
    <lineage>
        <taxon>Bacteria</taxon>
        <taxon>Pseudomonadati</taxon>
        <taxon>Spirochaetota</taxon>
        <taxon>Spirochaetia</taxon>
        <taxon>Leptospirales</taxon>
        <taxon>Leptospiraceae</taxon>
        <taxon>Leptospira</taxon>
    </lineage>
</organism>
<reference evidence="2 4" key="2">
    <citation type="journal article" date="2018" name="Microb. Genom.">
        <title>Deciphering the unexplored Leptospira diversity from soils uncovers genomic evolution to virulence.</title>
        <authorList>
            <person name="Thibeaux R."/>
            <person name="Iraola G."/>
            <person name="Ferres I."/>
            <person name="Bierque E."/>
            <person name="Girault D."/>
            <person name="Soupe-Gilbert M.E."/>
            <person name="Picardeau M."/>
            <person name="Goarant C."/>
        </authorList>
    </citation>
    <scope>NUCLEOTIDE SEQUENCE [LARGE SCALE GENOMIC DNA]</scope>
    <source>
        <strain evidence="2 4">ATI7-C-A5</strain>
    </source>
</reference>
<dbReference type="EMBL" id="NPEF02000012">
    <property type="protein sequence ID" value="MDV6236148.1"/>
    <property type="molecule type" value="Genomic_DNA"/>
</dbReference>
<dbReference type="OrthoDB" id="346038at2"/>
<accession>A0A2N0BDP4</accession>
<dbReference type="Proteomes" id="UP000232122">
    <property type="component" value="Unassembled WGS sequence"/>
</dbReference>
<evidence type="ECO:0000256" key="1">
    <source>
        <dbReference type="SAM" id="Phobius"/>
    </source>
</evidence>
<evidence type="ECO:0000313" key="3">
    <source>
        <dbReference type="EMBL" id="PJZ94689.1"/>
    </source>
</evidence>
<dbReference type="AlphaFoldDB" id="A0A2N0BNK1"/>
<evidence type="ECO:0000313" key="2">
    <source>
        <dbReference type="EMBL" id="MDV6236148.1"/>
    </source>
</evidence>